<protein>
    <submittedName>
        <fullName evidence="2">Uncharacterized protein</fullName>
    </submittedName>
</protein>
<evidence type="ECO:0000256" key="1">
    <source>
        <dbReference type="SAM" id="MobiDB-lite"/>
    </source>
</evidence>
<dbReference type="eggNOG" id="ENOG502T46I">
    <property type="taxonomic scope" value="Eukaryota"/>
</dbReference>
<evidence type="ECO:0000313" key="2">
    <source>
        <dbReference type="EnsemblProtists" id="PYU1_T001452"/>
    </source>
</evidence>
<dbReference type="HOGENOM" id="CLU_096665_0_0_1"/>
<proteinExistence type="predicted"/>
<dbReference type="EMBL" id="GL376626">
    <property type="status" value="NOT_ANNOTATED_CDS"/>
    <property type="molecule type" value="Genomic_DNA"/>
</dbReference>
<dbReference type="AlphaFoldDB" id="K3W911"/>
<sequence length="258" mass="28656">MEVALHETQPIPASINKQSQSTPDHPDVECIFDGLGRNLDSQYQQIDAIWKACGLANVNIDIQSEERIAKDESGAALLEHIHARVSPFSVDALTRIMWRATKRGIFTPTDGEMKVCKAMGNTLYITVADTLHIDKLSAAAVNVNTHLVLKRFIDKHRVVFVWESAVEMDGAVTTRLTEHGWHMLRDASLSKNMAACISQTYARVSPACGSANCFKDQSADREMIVAVQEISHRNVEMLQQIAENQLMDESLGAPKRKS</sequence>
<reference evidence="3" key="2">
    <citation type="submission" date="2010-04" db="EMBL/GenBank/DDBJ databases">
        <authorList>
            <person name="Buell R."/>
            <person name="Hamilton J."/>
            <person name="Hostetler J."/>
        </authorList>
    </citation>
    <scope>NUCLEOTIDE SEQUENCE [LARGE SCALE GENOMIC DNA]</scope>
    <source>
        <strain evidence="3">DAOM:BR144</strain>
    </source>
</reference>
<dbReference type="VEuPathDB" id="FungiDB:PYU1_G001452"/>
<keyword evidence="3" id="KW-1185">Reference proteome</keyword>
<dbReference type="InParanoid" id="K3W911"/>
<name>K3W911_GLOUD</name>
<reference evidence="3" key="1">
    <citation type="journal article" date="2010" name="Genome Biol.">
        <title>Genome sequence of the necrotrophic plant pathogen Pythium ultimum reveals original pathogenicity mechanisms and effector repertoire.</title>
        <authorList>
            <person name="Levesque C.A."/>
            <person name="Brouwer H."/>
            <person name="Cano L."/>
            <person name="Hamilton J.P."/>
            <person name="Holt C."/>
            <person name="Huitema E."/>
            <person name="Raffaele S."/>
            <person name="Robideau G.P."/>
            <person name="Thines M."/>
            <person name="Win J."/>
            <person name="Zerillo M.M."/>
            <person name="Beakes G.W."/>
            <person name="Boore J.L."/>
            <person name="Busam D."/>
            <person name="Dumas B."/>
            <person name="Ferriera S."/>
            <person name="Fuerstenberg S.I."/>
            <person name="Gachon C.M."/>
            <person name="Gaulin E."/>
            <person name="Govers F."/>
            <person name="Grenville-Briggs L."/>
            <person name="Horner N."/>
            <person name="Hostetler J."/>
            <person name="Jiang R.H."/>
            <person name="Johnson J."/>
            <person name="Krajaejun T."/>
            <person name="Lin H."/>
            <person name="Meijer H.J."/>
            <person name="Moore B."/>
            <person name="Morris P."/>
            <person name="Phuntmart V."/>
            <person name="Puiu D."/>
            <person name="Shetty J."/>
            <person name="Stajich J.E."/>
            <person name="Tripathy S."/>
            <person name="Wawra S."/>
            <person name="van West P."/>
            <person name="Whitty B.R."/>
            <person name="Coutinho P.M."/>
            <person name="Henrissat B."/>
            <person name="Martin F."/>
            <person name="Thomas P.D."/>
            <person name="Tyler B.M."/>
            <person name="De Vries R.P."/>
            <person name="Kamoun S."/>
            <person name="Yandell M."/>
            <person name="Tisserat N."/>
            <person name="Buell C.R."/>
        </authorList>
    </citation>
    <scope>NUCLEOTIDE SEQUENCE</scope>
    <source>
        <strain evidence="3">DAOM:BR144</strain>
    </source>
</reference>
<evidence type="ECO:0000313" key="3">
    <source>
        <dbReference type="Proteomes" id="UP000019132"/>
    </source>
</evidence>
<organism evidence="2 3">
    <name type="scientific">Globisporangium ultimum (strain ATCC 200006 / CBS 805.95 / DAOM BR144)</name>
    <name type="common">Pythium ultimum</name>
    <dbReference type="NCBI Taxonomy" id="431595"/>
    <lineage>
        <taxon>Eukaryota</taxon>
        <taxon>Sar</taxon>
        <taxon>Stramenopiles</taxon>
        <taxon>Oomycota</taxon>
        <taxon>Peronosporomycetes</taxon>
        <taxon>Pythiales</taxon>
        <taxon>Pythiaceae</taxon>
        <taxon>Globisporangium</taxon>
    </lineage>
</organism>
<feature type="region of interest" description="Disordered" evidence="1">
    <location>
        <begin position="1"/>
        <end position="26"/>
    </location>
</feature>
<accession>K3W911</accession>
<dbReference type="Proteomes" id="UP000019132">
    <property type="component" value="Unassembled WGS sequence"/>
</dbReference>
<reference evidence="2" key="3">
    <citation type="submission" date="2015-02" db="UniProtKB">
        <authorList>
            <consortium name="EnsemblProtists"/>
        </authorList>
    </citation>
    <scope>IDENTIFICATION</scope>
    <source>
        <strain evidence="2">DAOM BR144</strain>
    </source>
</reference>
<dbReference type="EnsemblProtists" id="PYU1_T001452">
    <property type="protein sequence ID" value="PYU1_T001452"/>
    <property type="gene ID" value="PYU1_G001452"/>
</dbReference>